<reference evidence="5 6" key="1">
    <citation type="submission" date="2018-10" db="EMBL/GenBank/DDBJ databases">
        <title>Genomic Encyclopedia of Type Strains, Phase IV (KMG-IV): sequencing the most valuable type-strain genomes for metagenomic binning, comparative biology and taxonomic classification.</title>
        <authorList>
            <person name="Goeker M."/>
        </authorList>
    </citation>
    <scope>NUCLEOTIDE SEQUENCE [LARGE SCALE GENOMIC DNA]</scope>
    <source>
        <strain evidence="5 6">DSM 4734</strain>
    </source>
</reference>
<evidence type="ECO:0000256" key="3">
    <source>
        <dbReference type="PROSITE-ProRule" id="PRU00023"/>
    </source>
</evidence>
<keyword evidence="1" id="KW-0677">Repeat</keyword>
<feature type="chain" id="PRO_5019736362" evidence="4">
    <location>
        <begin position="20"/>
        <end position="350"/>
    </location>
</feature>
<organism evidence="5 6">
    <name type="scientific">Maricaulis maris</name>
    <dbReference type="NCBI Taxonomy" id="74318"/>
    <lineage>
        <taxon>Bacteria</taxon>
        <taxon>Pseudomonadati</taxon>
        <taxon>Pseudomonadota</taxon>
        <taxon>Alphaproteobacteria</taxon>
        <taxon>Maricaulales</taxon>
        <taxon>Maricaulaceae</taxon>
        <taxon>Maricaulis</taxon>
    </lineage>
</organism>
<dbReference type="PANTHER" id="PTHR24171">
    <property type="entry name" value="ANKYRIN REPEAT DOMAIN-CONTAINING PROTEIN 39-RELATED"/>
    <property type="match status" value="1"/>
</dbReference>
<sequence>MRILVTICMAVGLMLPAVGAPLAAQWPEAVRTALEAGDAEALAAALDAGADPDTRAEGGLQATALMYATSNPDPAMTRVLIEAGADIHVRDTMGDPAINWAAYYGHAAIVQMLFEAGADGEASGHGSVAEIALRRGHQATLAVALDATGQAPARLAVDAVLERAVIAGDTATVAAIAEWHDVASARDWAGRPLVHAAAGAGQAETLGLLLANGADPDAVDAIGYTALFEAARTDQVAIVEQLIEVGADLNRAGAENGMALTAVHLAAIAGHTAMLSRLAEAGADLDVQGVSGATPLYWAAFEGQREAVLALLDAGADPDVRSETAPGFADIAEMLDWPDVAARLAERAAE</sequence>
<name>A0A495DLW8_9PROT</name>
<feature type="repeat" description="ANK" evidence="3">
    <location>
        <begin position="258"/>
        <end position="290"/>
    </location>
</feature>
<dbReference type="Gene3D" id="1.25.40.20">
    <property type="entry name" value="Ankyrin repeat-containing domain"/>
    <property type="match status" value="3"/>
</dbReference>
<dbReference type="InterPro" id="IPR002110">
    <property type="entry name" value="Ankyrin_rpt"/>
</dbReference>
<evidence type="ECO:0000256" key="2">
    <source>
        <dbReference type="ARBA" id="ARBA00023043"/>
    </source>
</evidence>
<comment type="caution">
    <text evidence="5">The sequence shown here is derived from an EMBL/GenBank/DDBJ whole genome shotgun (WGS) entry which is preliminary data.</text>
</comment>
<protein>
    <submittedName>
        <fullName evidence="5">Ankyrin repeat protein</fullName>
    </submittedName>
</protein>
<keyword evidence="4" id="KW-0732">Signal</keyword>
<evidence type="ECO:0000313" key="6">
    <source>
        <dbReference type="Proteomes" id="UP000273675"/>
    </source>
</evidence>
<accession>A0A495DLW8</accession>
<gene>
    <name evidence="5" type="ORF">C7435_0358</name>
</gene>
<proteinExistence type="predicted"/>
<keyword evidence="2 3" id="KW-0040">ANK repeat</keyword>
<dbReference type="InterPro" id="IPR036770">
    <property type="entry name" value="Ankyrin_rpt-contain_sf"/>
</dbReference>
<feature type="repeat" description="ANK" evidence="3">
    <location>
        <begin position="189"/>
        <end position="221"/>
    </location>
</feature>
<dbReference type="PROSITE" id="PS50088">
    <property type="entry name" value="ANK_REPEAT"/>
    <property type="match status" value="6"/>
</dbReference>
<feature type="repeat" description="ANK" evidence="3">
    <location>
        <begin position="60"/>
        <end position="92"/>
    </location>
</feature>
<dbReference type="Pfam" id="PF12796">
    <property type="entry name" value="Ank_2"/>
    <property type="match status" value="3"/>
</dbReference>
<evidence type="ECO:0000256" key="4">
    <source>
        <dbReference type="SAM" id="SignalP"/>
    </source>
</evidence>
<dbReference type="SMART" id="SM00248">
    <property type="entry name" value="ANK"/>
    <property type="match status" value="7"/>
</dbReference>
<feature type="repeat" description="ANK" evidence="3">
    <location>
        <begin position="93"/>
        <end position="125"/>
    </location>
</feature>
<dbReference type="AlphaFoldDB" id="A0A495DLW8"/>
<evidence type="ECO:0000313" key="5">
    <source>
        <dbReference type="EMBL" id="RKR03915.1"/>
    </source>
</evidence>
<dbReference type="Proteomes" id="UP000273675">
    <property type="component" value="Unassembled WGS sequence"/>
</dbReference>
<evidence type="ECO:0000256" key="1">
    <source>
        <dbReference type="ARBA" id="ARBA00022737"/>
    </source>
</evidence>
<feature type="signal peptide" evidence="4">
    <location>
        <begin position="1"/>
        <end position="19"/>
    </location>
</feature>
<feature type="repeat" description="ANK" evidence="3">
    <location>
        <begin position="222"/>
        <end position="254"/>
    </location>
</feature>
<feature type="repeat" description="ANK" evidence="3">
    <location>
        <begin position="291"/>
        <end position="323"/>
    </location>
</feature>
<dbReference type="SUPFAM" id="SSF48403">
    <property type="entry name" value="Ankyrin repeat"/>
    <property type="match status" value="1"/>
</dbReference>
<dbReference type="PROSITE" id="PS50297">
    <property type="entry name" value="ANK_REP_REGION"/>
    <property type="match status" value="6"/>
</dbReference>
<dbReference type="EMBL" id="RBIM01000001">
    <property type="protein sequence ID" value="RKR03915.1"/>
    <property type="molecule type" value="Genomic_DNA"/>
</dbReference>